<gene>
    <name evidence="1" type="ORF">FHS87_002790</name>
</gene>
<proteinExistence type="predicted"/>
<name>A0A840Y0U5_9PROT</name>
<accession>A0A840Y0U5</accession>
<sequence>MTPVQCYEARRLLGWKRLELAIRALCAEVTVRNLEEQRCRPRPSTIAALRTALEEAGIEFVREPQGLARVKLRDQRGTMLSSCREHPG</sequence>
<dbReference type="GO" id="GO:0003677">
    <property type="term" value="F:DNA binding"/>
    <property type="evidence" value="ECO:0007669"/>
    <property type="project" value="InterPro"/>
</dbReference>
<comment type="caution">
    <text evidence="1">The sequence shown here is derived from an EMBL/GenBank/DDBJ whole genome shotgun (WGS) entry which is preliminary data.</text>
</comment>
<dbReference type="RefSeq" id="WP_184519327.1">
    <property type="nucleotide sequence ID" value="NZ_JACIJD010000012.1"/>
</dbReference>
<organism evidence="1 2">
    <name type="scientific">Muricoccus pecuniae</name>
    <dbReference type="NCBI Taxonomy" id="693023"/>
    <lineage>
        <taxon>Bacteria</taxon>
        <taxon>Pseudomonadati</taxon>
        <taxon>Pseudomonadota</taxon>
        <taxon>Alphaproteobacteria</taxon>
        <taxon>Acetobacterales</taxon>
        <taxon>Roseomonadaceae</taxon>
        <taxon>Muricoccus</taxon>
    </lineage>
</organism>
<dbReference type="Gene3D" id="1.10.260.40">
    <property type="entry name" value="lambda repressor-like DNA-binding domains"/>
    <property type="match status" value="1"/>
</dbReference>
<evidence type="ECO:0000313" key="1">
    <source>
        <dbReference type="EMBL" id="MBB5694738.1"/>
    </source>
</evidence>
<dbReference type="EMBL" id="JACIJD010000012">
    <property type="protein sequence ID" value="MBB5694738.1"/>
    <property type="molecule type" value="Genomic_DNA"/>
</dbReference>
<dbReference type="AlphaFoldDB" id="A0A840Y0U5"/>
<evidence type="ECO:0000313" key="2">
    <source>
        <dbReference type="Proteomes" id="UP000580654"/>
    </source>
</evidence>
<dbReference type="Proteomes" id="UP000580654">
    <property type="component" value="Unassembled WGS sequence"/>
</dbReference>
<dbReference type="InterPro" id="IPR010982">
    <property type="entry name" value="Lambda_DNA-bd_dom_sf"/>
</dbReference>
<keyword evidence="2" id="KW-1185">Reference proteome</keyword>
<reference evidence="1 2" key="1">
    <citation type="submission" date="2020-08" db="EMBL/GenBank/DDBJ databases">
        <title>Genomic Encyclopedia of Type Strains, Phase IV (KMG-IV): sequencing the most valuable type-strain genomes for metagenomic binning, comparative biology and taxonomic classification.</title>
        <authorList>
            <person name="Goeker M."/>
        </authorList>
    </citation>
    <scope>NUCLEOTIDE SEQUENCE [LARGE SCALE GENOMIC DNA]</scope>
    <source>
        <strain evidence="1 2">DSM 25622</strain>
    </source>
</reference>
<protein>
    <submittedName>
        <fullName evidence="1">Transcriptional regulator with XRE-family HTH domain</fullName>
    </submittedName>
</protein>